<dbReference type="InterPro" id="IPR036271">
    <property type="entry name" value="Tet_transcr_reg_TetR-rel_C_sf"/>
</dbReference>
<dbReference type="GO" id="GO:0003677">
    <property type="term" value="F:DNA binding"/>
    <property type="evidence" value="ECO:0007669"/>
    <property type="project" value="UniProtKB-UniRule"/>
</dbReference>
<accession>A0A9D7SSL5</accession>
<dbReference type="EMBL" id="JADKGY010000006">
    <property type="protein sequence ID" value="MBK9982560.1"/>
    <property type="molecule type" value="Genomic_DNA"/>
</dbReference>
<evidence type="ECO:0000256" key="2">
    <source>
        <dbReference type="PROSITE-ProRule" id="PRU00335"/>
    </source>
</evidence>
<dbReference type="Gene3D" id="1.10.10.60">
    <property type="entry name" value="Homeodomain-like"/>
    <property type="match status" value="1"/>
</dbReference>
<protein>
    <submittedName>
        <fullName evidence="4">TetR family transcriptional regulator</fullName>
    </submittedName>
</protein>
<dbReference type="PROSITE" id="PS50977">
    <property type="entry name" value="HTH_TETR_2"/>
    <property type="match status" value="1"/>
</dbReference>
<dbReference type="InterPro" id="IPR001647">
    <property type="entry name" value="HTH_TetR"/>
</dbReference>
<organism evidence="4 5">
    <name type="scientific">Candidatus Opimibacter skivensis</name>
    <dbReference type="NCBI Taxonomy" id="2982028"/>
    <lineage>
        <taxon>Bacteria</taxon>
        <taxon>Pseudomonadati</taxon>
        <taxon>Bacteroidota</taxon>
        <taxon>Saprospiria</taxon>
        <taxon>Saprospirales</taxon>
        <taxon>Saprospiraceae</taxon>
        <taxon>Candidatus Opimibacter</taxon>
    </lineage>
</organism>
<dbReference type="PRINTS" id="PR00455">
    <property type="entry name" value="HTHTETR"/>
</dbReference>
<dbReference type="AlphaFoldDB" id="A0A9D7SSL5"/>
<evidence type="ECO:0000256" key="1">
    <source>
        <dbReference type="ARBA" id="ARBA00023125"/>
    </source>
</evidence>
<evidence type="ECO:0000313" key="5">
    <source>
        <dbReference type="Proteomes" id="UP000808337"/>
    </source>
</evidence>
<evidence type="ECO:0000313" key="4">
    <source>
        <dbReference type="EMBL" id="MBK9982560.1"/>
    </source>
</evidence>
<dbReference type="InterPro" id="IPR041490">
    <property type="entry name" value="KstR2_TetR_C"/>
</dbReference>
<dbReference type="InterPro" id="IPR050624">
    <property type="entry name" value="HTH-type_Tx_Regulator"/>
</dbReference>
<dbReference type="Gene3D" id="1.10.357.10">
    <property type="entry name" value="Tetracycline Repressor, domain 2"/>
    <property type="match status" value="1"/>
</dbReference>
<sequence length="202" mass="23335">MKTPSWEKNSQYSMGQNRKQEIQTAAAKLFGEKGFSACSVRDIAQAVGLGAASLYNHMDSKDELLTMICFRCANEFLEGMKRIDASEIGPEEKIKELIRLHIHIALNDKSSVTVFNDEWRHLQEPFLANFLELRRNYEKTYLRIIREGIEKKVFTPVDEFTIYQTILASLRWLHLPNIKKTKLTEEALTEQITMILIKGIVI</sequence>
<dbReference type="PANTHER" id="PTHR43479">
    <property type="entry name" value="ACREF/ENVCD OPERON REPRESSOR-RELATED"/>
    <property type="match status" value="1"/>
</dbReference>
<feature type="DNA-binding region" description="H-T-H motif" evidence="2">
    <location>
        <begin position="39"/>
        <end position="58"/>
    </location>
</feature>
<comment type="caution">
    <text evidence="4">The sequence shown here is derived from an EMBL/GenBank/DDBJ whole genome shotgun (WGS) entry which is preliminary data.</text>
</comment>
<dbReference type="Pfam" id="PF17932">
    <property type="entry name" value="TetR_C_24"/>
    <property type="match status" value="1"/>
</dbReference>
<evidence type="ECO:0000259" key="3">
    <source>
        <dbReference type="PROSITE" id="PS50977"/>
    </source>
</evidence>
<feature type="domain" description="HTH tetR-type" evidence="3">
    <location>
        <begin position="16"/>
        <end position="76"/>
    </location>
</feature>
<name>A0A9D7SSL5_9BACT</name>
<dbReference type="PANTHER" id="PTHR43479:SF11">
    <property type="entry name" value="ACREF_ENVCD OPERON REPRESSOR-RELATED"/>
    <property type="match status" value="1"/>
</dbReference>
<dbReference type="SUPFAM" id="SSF46689">
    <property type="entry name" value="Homeodomain-like"/>
    <property type="match status" value="1"/>
</dbReference>
<keyword evidence="1 2" id="KW-0238">DNA-binding</keyword>
<proteinExistence type="predicted"/>
<reference evidence="4 5" key="1">
    <citation type="submission" date="2020-10" db="EMBL/GenBank/DDBJ databases">
        <title>Connecting structure to function with the recovery of over 1000 high-quality activated sludge metagenome-assembled genomes encoding full-length rRNA genes using long-read sequencing.</title>
        <authorList>
            <person name="Singleton C.M."/>
            <person name="Petriglieri F."/>
            <person name="Kristensen J.M."/>
            <person name="Kirkegaard R.H."/>
            <person name="Michaelsen T.Y."/>
            <person name="Andersen M.H."/>
            <person name="Karst S.M."/>
            <person name="Dueholm M.S."/>
            <person name="Nielsen P.H."/>
            <person name="Albertsen M."/>
        </authorList>
    </citation>
    <scope>NUCLEOTIDE SEQUENCE [LARGE SCALE GENOMIC DNA]</scope>
    <source>
        <strain evidence="4">Ribe_18-Q3-R11-54_MAXAC.273</strain>
    </source>
</reference>
<dbReference type="InterPro" id="IPR009057">
    <property type="entry name" value="Homeodomain-like_sf"/>
</dbReference>
<dbReference type="SUPFAM" id="SSF48498">
    <property type="entry name" value="Tetracyclin repressor-like, C-terminal domain"/>
    <property type="match status" value="1"/>
</dbReference>
<dbReference type="Pfam" id="PF00440">
    <property type="entry name" value="TetR_N"/>
    <property type="match status" value="1"/>
</dbReference>
<gene>
    <name evidence="4" type="ORF">IPP15_09055</name>
</gene>
<dbReference type="Proteomes" id="UP000808337">
    <property type="component" value="Unassembled WGS sequence"/>
</dbReference>